<organism evidence="2 3">
    <name type="scientific">Lottia gigantea</name>
    <name type="common">Giant owl limpet</name>
    <dbReference type="NCBI Taxonomy" id="225164"/>
    <lineage>
        <taxon>Eukaryota</taxon>
        <taxon>Metazoa</taxon>
        <taxon>Spiralia</taxon>
        <taxon>Lophotrochozoa</taxon>
        <taxon>Mollusca</taxon>
        <taxon>Gastropoda</taxon>
        <taxon>Patellogastropoda</taxon>
        <taxon>Lottioidea</taxon>
        <taxon>Lottiidae</taxon>
        <taxon>Lottia</taxon>
    </lineage>
</organism>
<dbReference type="OrthoDB" id="6120074at2759"/>
<accession>V3ZLF0</accession>
<reference evidence="2 3" key="1">
    <citation type="journal article" date="2013" name="Nature">
        <title>Insights into bilaterian evolution from three spiralian genomes.</title>
        <authorList>
            <person name="Simakov O."/>
            <person name="Marletaz F."/>
            <person name="Cho S.J."/>
            <person name="Edsinger-Gonzales E."/>
            <person name="Havlak P."/>
            <person name="Hellsten U."/>
            <person name="Kuo D.H."/>
            <person name="Larsson T."/>
            <person name="Lv J."/>
            <person name="Arendt D."/>
            <person name="Savage R."/>
            <person name="Osoegawa K."/>
            <person name="de Jong P."/>
            <person name="Grimwood J."/>
            <person name="Chapman J.A."/>
            <person name="Shapiro H."/>
            <person name="Aerts A."/>
            <person name="Otillar R.P."/>
            <person name="Terry A.Y."/>
            <person name="Boore J.L."/>
            <person name="Grigoriev I.V."/>
            <person name="Lindberg D.R."/>
            <person name="Seaver E.C."/>
            <person name="Weisblat D.A."/>
            <person name="Putnam N.H."/>
            <person name="Rokhsar D.S."/>
        </authorList>
    </citation>
    <scope>NUCLEOTIDE SEQUENCE [LARGE SCALE GENOMIC DNA]</scope>
</reference>
<sequence>MALKHASPSLGHPFASTNCCTIVVTAVAGDCDVMKCIADLQNVDYQNPKEACPVGKEAIKCMENVINTCAALGDNKESVQKPLDMAKENFKKACGDSAAGFIQAQSMFMLLPLAIIAAIYSRL</sequence>
<protein>
    <submittedName>
        <fullName evidence="2">Uncharacterized protein</fullName>
    </submittedName>
</protein>
<gene>
    <name evidence="2" type="ORF">LOTGIDRAFT_235969</name>
</gene>
<evidence type="ECO:0000313" key="3">
    <source>
        <dbReference type="Proteomes" id="UP000030746"/>
    </source>
</evidence>
<dbReference type="EMBL" id="KB203331">
    <property type="protein sequence ID" value="ESO85122.1"/>
    <property type="molecule type" value="Genomic_DNA"/>
</dbReference>
<feature type="transmembrane region" description="Helical" evidence="1">
    <location>
        <begin position="98"/>
        <end position="120"/>
    </location>
</feature>
<dbReference type="Proteomes" id="UP000030746">
    <property type="component" value="Unassembled WGS sequence"/>
</dbReference>
<dbReference type="RefSeq" id="XP_009064263.1">
    <property type="nucleotide sequence ID" value="XM_009066015.1"/>
</dbReference>
<evidence type="ECO:0000313" key="2">
    <source>
        <dbReference type="EMBL" id="ESO85122.1"/>
    </source>
</evidence>
<dbReference type="HOGENOM" id="CLU_2017839_0_0_1"/>
<keyword evidence="1" id="KW-0812">Transmembrane</keyword>
<dbReference type="GeneID" id="20250014"/>
<keyword evidence="1" id="KW-0472">Membrane</keyword>
<dbReference type="KEGG" id="lgi:LOTGIDRAFT_235969"/>
<keyword evidence="3" id="KW-1185">Reference proteome</keyword>
<dbReference type="CTD" id="20250014"/>
<name>V3ZLF0_LOTGI</name>
<evidence type="ECO:0000256" key="1">
    <source>
        <dbReference type="SAM" id="Phobius"/>
    </source>
</evidence>
<keyword evidence="1" id="KW-1133">Transmembrane helix</keyword>
<dbReference type="AlphaFoldDB" id="V3ZLF0"/>
<proteinExistence type="predicted"/>